<keyword evidence="3" id="KW-1185">Reference proteome</keyword>
<comment type="caution">
    <text evidence="2">The sequence shown here is derived from an EMBL/GenBank/DDBJ whole genome shotgun (WGS) entry which is preliminary data.</text>
</comment>
<name>A0A918YYG5_9GAMM</name>
<protein>
    <recommendedName>
        <fullName evidence="4">Lipoprotein</fullName>
    </recommendedName>
</protein>
<reference evidence="2" key="2">
    <citation type="submission" date="2020-09" db="EMBL/GenBank/DDBJ databases">
        <authorList>
            <person name="Sun Q."/>
            <person name="Kim S."/>
        </authorList>
    </citation>
    <scope>NUCLEOTIDE SEQUENCE</scope>
    <source>
        <strain evidence="2">KCTC 32020</strain>
    </source>
</reference>
<gene>
    <name evidence="2" type="ORF">GCM10007167_09830</name>
</gene>
<dbReference type="EMBL" id="BNCF01000004">
    <property type="protein sequence ID" value="GHE29985.1"/>
    <property type="molecule type" value="Genomic_DNA"/>
</dbReference>
<proteinExistence type="predicted"/>
<evidence type="ECO:0000256" key="1">
    <source>
        <dbReference type="SAM" id="SignalP"/>
    </source>
</evidence>
<feature type="chain" id="PRO_5037622324" description="Lipoprotein" evidence="1">
    <location>
        <begin position="19"/>
        <end position="110"/>
    </location>
</feature>
<evidence type="ECO:0000313" key="3">
    <source>
        <dbReference type="Proteomes" id="UP000636453"/>
    </source>
</evidence>
<dbReference type="Proteomes" id="UP000636453">
    <property type="component" value="Unassembled WGS sequence"/>
</dbReference>
<dbReference type="AlphaFoldDB" id="A0A918YYG5"/>
<reference evidence="2" key="1">
    <citation type="journal article" date="2014" name="Int. J. Syst. Evol. Microbiol.">
        <title>Complete genome sequence of Corynebacterium casei LMG S-19264T (=DSM 44701T), isolated from a smear-ripened cheese.</title>
        <authorList>
            <consortium name="US DOE Joint Genome Institute (JGI-PGF)"/>
            <person name="Walter F."/>
            <person name="Albersmeier A."/>
            <person name="Kalinowski J."/>
            <person name="Ruckert C."/>
        </authorList>
    </citation>
    <scope>NUCLEOTIDE SEQUENCE</scope>
    <source>
        <strain evidence="2">KCTC 32020</strain>
    </source>
</reference>
<sequence>MRAAAMALALAGSLAGCAKPVPVEKAEYVGTWQGPQMTLTIHAGGRVLYARRRGDTSTSVDAPLKRFENEDFIVGVGPLETRFDVARPPHRAGGAWRMTVDGVELTRTAR</sequence>
<dbReference type="PROSITE" id="PS51257">
    <property type="entry name" value="PROKAR_LIPOPROTEIN"/>
    <property type="match status" value="1"/>
</dbReference>
<evidence type="ECO:0000313" key="2">
    <source>
        <dbReference type="EMBL" id="GHE29985.1"/>
    </source>
</evidence>
<dbReference type="RefSeq" id="WP_146475255.1">
    <property type="nucleotide sequence ID" value="NZ_BNCF01000004.1"/>
</dbReference>
<evidence type="ECO:0008006" key="4">
    <source>
        <dbReference type="Google" id="ProtNLM"/>
    </source>
</evidence>
<dbReference type="OrthoDB" id="583175at2"/>
<keyword evidence="1" id="KW-0732">Signal</keyword>
<feature type="signal peptide" evidence="1">
    <location>
        <begin position="1"/>
        <end position="18"/>
    </location>
</feature>
<accession>A0A918YYG5</accession>
<organism evidence="2 3">
    <name type="scientific">Vulcaniibacterium thermophilum</name>
    <dbReference type="NCBI Taxonomy" id="1169913"/>
    <lineage>
        <taxon>Bacteria</taxon>
        <taxon>Pseudomonadati</taxon>
        <taxon>Pseudomonadota</taxon>
        <taxon>Gammaproteobacteria</taxon>
        <taxon>Lysobacterales</taxon>
        <taxon>Lysobacteraceae</taxon>
        <taxon>Vulcaniibacterium</taxon>
    </lineage>
</organism>